<gene>
    <name evidence="1" type="ORF">HMPREF9303_0980</name>
</gene>
<reference evidence="1 2" key="1">
    <citation type="submission" date="2011-02" db="EMBL/GenBank/DDBJ databases">
        <authorList>
            <person name="Durkin A.S."/>
            <person name="Madupu R."/>
            <person name="Torralba M."/>
            <person name="Gillis M."/>
            <person name="Methe B."/>
            <person name="Sutton G."/>
            <person name="Nelson K.E."/>
        </authorList>
    </citation>
    <scope>NUCLEOTIDE SEQUENCE [LARGE SCALE GENOMIC DNA]</scope>
    <source>
        <strain evidence="1 2">CRIS 18C-A</strain>
    </source>
</reference>
<dbReference type="EMBL" id="AEXO01000098">
    <property type="protein sequence ID" value="EGC85506.1"/>
    <property type="molecule type" value="Genomic_DNA"/>
</dbReference>
<name>F0H9M8_9BACT</name>
<comment type="caution">
    <text evidence="1">The sequence shown here is derived from an EMBL/GenBank/DDBJ whole genome shotgun (WGS) entry which is preliminary data.</text>
</comment>
<dbReference type="AlphaFoldDB" id="F0H9M8"/>
<protein>
    <submittedName>
        <fullName evidence="1">Uncharacterized protein</fullName>
    </submittedName>
</protein>
<evidence type="ECO:0000313" key="1">
    <source>
        <dbReference type="EMBL" id="EGC85506.1"/>
    </source>
</evidence>
<accession>F0H9M8</accession>
<dbReference type="Proteomes" id="UP000003155">
    <property type="component" value="Unassembled WGS sequence"/>
</dbReference>
<evidence type="ECO:0000313" key="2">
    <source>
        <dbReference type="Proteomes" id="UP000003155"/>
    </source>
</evidence>
<proteinExistence type="predicted"/>
<keyword evidence="2" id="KW-1185">Reference proteome</keyword>
<organism evidence="1 2">
    <name type="scientific">Prevotella denticola CRIS 18C-A</name>
    <dbReference type="NCBI Taxonomy" id="944557"/>
    <lineage>
        <taxon>Bacteria</taxon>
        <taxon>Pseudomonadati</taxon>
        <taxon>Bacteroidota</taxon>
        <taxon>Bacteroidia</taxon>
        <taxon>Bacteroidales</taxon>
        <taxon>Prevotellaceae</taxon>
        <taxon>Prevotella</taxon>
    </lineage>
</organism>
<sequence>MRQGTESGGAGNRFTDIADRAAGRQEVLDVNAGLMLSVRSYPLPPPCPVLGLWVQAGMICGDSSPIDVPGSSGPSRHVLVRAVPGAAADRPSVLPHTPFR</sequence>